<dbReference type="PROSITE" id="PS00059">
    <property type="entry name" value="ADH_ZINC"/>
    <property type="match status" value="1"/>
</dbReference>
<evidence type="ECO:0000256" key="7">
    <source>
        <dbReference type="RuleBase" id="RU361277"/>
    </source>
</evidence>
<dbReference type="Pfam" id="PF08240">
    <property type="entry name" value="ADH_N"/>
    <property type="match status" value="1"/>
</dbReference>
<comment type="caution">
    <text evidence="10">The sequence shown here is derived from an EMBL/GenBank/DDBJ whole genome shotgun (WGS) entry which is preliminary data.</text>
</comment>
<dbReference type="PANTHER" id="PTHR42940">
    <property type="entry name" value="ALCOHOL DEHYDROGENASE 1-RELATED"/>
    <property type="match status" value="1"/>
</dbReference>
<dbReference type="SUPFAM" id="SSF51735">
    <property type="entry name" value="NAD(P)-binding Rossmann-fold domains"/>
    <property type="match status" value="1"/>
</dbReference>
<dbReference type="SMART" id="SM00829">
    <property type="entry name" value="PKS_ER"/>
    <property type="match status" value="1"/>
</dbReference>
<evidence type="ECO:0000256" key="3">
    <source>
        <dbReference type="ARBA" id="ARBA00013190"/>
    </source>
</evidence>
<accession>A0A418ZZ35</accession>
<feature type="region of interest" description="Disordered" evidence="8">
    <location>
        <begin position="1"/>
        <end position="20"/>
    </location>
</feature>
<evidence type="ECO:0000256" key="5">
    <source>
        <dbReference type="ARBA" id="ARBA00022833"/>
    </source>
</evidence>
<name>A0A418ZZ35_9RHOB</name>
<dbReference type="Pfam" id="PF00107">
    <property type="entry name" value="ADH_zinc_N"/>
    <property type="match status" value="1"/>
</dbReference>
<dbReference type="PANTHER" id="PTHR42940:SF8">
    <property type="entry name" value="VACUOLAR PROTEIN SORTING-ASSOCIATED PROTEIN 11"/>
    <property type="match status" value="1"/>
</dbReference>
<dbReference type="EMBL" id="QZEW01000105">
    <property type="protein sequence ID" value="RJL05838.1"/>
    <property type="molecule type" value="Genomic_DNA"/>
</dbReference>
<feature type="domain" description="Enoyl reductase (ER)" evidence="9">
    <location>
        <begin position="10"/>
        <end position="317"/>
    </location>
</feature>
<keyword evidence="5 7" id="KW-0862">Zinc</keyword>
<dbReference type="AlphaFoldDB" id="A0A418ZZ35"/>
<dbReference type="GO" id="GO:0004022">
    <property type="term" value="F:alcohol dehydrogenase (NAD+) activity"/>
    <property type="evidence" value="ECO:0007669"/>
    <property type="project" value="UniProtKB-EC"/>
</dbReference>
<dbReference type="Gene3D" id="3.40.50.720">
    <property type="entry name" value="NAD(P)-binding Rossmann-like Domain"/>
    <property type="match status" value="1"/>
</dbReference>
<dbReference type="InterPro" id="IPR011032">
    <property type="entry name" value="GroES-like_sf"/>
</dbReference>
<evidence type="ECO:0000256" key="4">
    <source>
        <dbReference type="ARBA" id="ARBA00022723"/>
    </source>
</evidence>
<dbReference type="InterPro" id="IPR020843">
    <property type="entry name" value="ER"/>
</dbReference>
<proteinExistence type="inferred from homology"/>
<dbReference type="GO" id="GO:0008270">
    <property type="term" value="F:zinc ion binding"/>
    <property type="evidence" value="ECO:0007669"/>
    <property type="project" value="InterPro"/>
</dbReference>
<comment type="similarity">
    <text evidence="2 7">Belongs to the zinc-containing alcohol dehydrogenase family.</text>
</comment>
<dbReference type="Gene3D" id="3.90.180.10">
    <property type="entry name" value="Medium-chain alcohol dehydrogenases, catalytic domain"/>
    <property type="match status" value="1"/>
</dbReference>
<evidence type="ECO:0000256" key="1">
    <source>
        <dbReference type="ARBA" id="ARBA00001947"/>
    </source>
</evidence>
<evidence type="ECO:0000313" key="10">
    <source>
        <dbReference type="EMBL" id="RJL05838.1"/>
    </source>
</evidence>
<reference evidence="11" key="1">
    <citation type="submission" date="2018-09" db="EMBL/GenBank/DDBJ databases">
        <title>Paracoccus onubensis nov. sp. a moderate halophilic bacterium isolated from Gruta de las Maravillas (Aracena, Spain).</title>
        <authorList>
            <person name="Jurado V."/>
            <person name="Gutierrez-Patricio S."/>
            <person name="Gonzalez-Pimentel J.L."/>
            <person name="Miller A.Z."/>
            <person name="Laiz L."/>
            <person name="Saiz-Jimenez C."/>
        </authorList>
    </citation>
    <scope>NUCLEOTIDE SEQUENCE [LARGE SCALE GENOMIC DNA]</scope>
    <source>
        <strain evidence="11">DSM 26381</strain>
    </source>
</reference>
<keyword evidence="6" id="KW-0560">Oxidoreductase</keyword>
<evidence type="ECO:0000256" key="2">
    <source>
        <dbReference type="ARBA" id="ARBA00008072"/>
    </source>
</evidence>
<sequence>MRAVRISKNGSWQAEPATVPEPGPGQVLIRIRASGVCFNDLHAREGRPGHEAAGEVVDLGPGVSSRRIGDRVGVPLWQTACGRCEWCQRGKPLHCPQKGGTSINLPGSHAEFMLAAADATMLLPEGLSFEEAAPLFCAGYAAYSGLCSAKPKPGDRVAVAGIGGLGHLAVQYAKAAGLFVIAVTGSADKISLIRGLGADEIVRNGKELQAIGGADIILGTSGSIDAQADAFEGIRPEGRMMVMGLGTAPLPLPVNALIMKRASIIGSQHNDRRHLHDALALAARGRVKPMIETYSLAEAEKARERLASRRTRFRAVIVM</sequence>
<comment type="cofactor">
    <cofactor evidence="1 7">
        <name>Zn(2+)</name>
        <dbReference type="ChEBI" id="CHEBI:29105"/>
    </cofactor>
</comment>
<keyword evidence="11" id="KW-1185">Reference proteome</keyword>
<keyword evidence="4 7" id="KW-0479">Metal-binding</keyword>
<dbReference type="RefSeq" id="WP_119900360.1">
    <property type="nucleotide sequence ID" value="NZ_QNRC01000005.1"/>
</dbReference>
<dbReference type="Proteomes" id="UP000283587">
    <property type="component" value="Unassembled WGS sequence"/>
</dbReference>
<evidence type="ECO:0000313" key="11">
    <source>
        <dbReference type="Proteomes" id="UP000283587"/>
    </source>
</evidence>
<dbReference type="InterPro" id="IPR013154">
    <property type="entry name" value="ADH-like_N"/>
</dbReference>
<dbReference type="SUPFAM" id="SSF50129">
    <property type="entry name" value="GroES-like"/>
    <property type="match status" value="1"/>
</dbReference>
<evidence type="ECO:0000259" key="9">
    <source>
        <dbReference type="SMART" id="SM00829"/>
    </source>
</evidence>
<dbReference type="OrthoDB" id="5295340at2"/>
<dbReference type="InterPro" id="IPR036291">
    <property type="entry name" value="NAD(P)-bd_dom_sf"/>
</dbReference>
<evidence type="ECO:0000256" key="8">
    <source>
        <dbReference type="SAM" id="MobiDB-lite"/>
    </source>
</evidence>
<evidence type="ECO:0000256" key="6">
    <source>
        <dbReference type="ARBA" id="ARBA00023002"/>
    </source>
</evidence>
<protein>
    <recommendedName>
        <fullName evidence="3">alcohol dehydrogenase</fullName>
        <ecNumber evidence="3">1.1.1.1</ecNumber>
    </recommendedName>
</protein>
<gene>
    <name evidence="10" type="ORF">D3P05_18965</name>
</gene>
<dbReference type="InterPro" id="IPR002328">
    <property type="entry name" value="ADH_Zn_CS"/>
</dbReference>
<organism evidence="10 11">
    <name type="scientific">Paracoccus siganidrum</name>
    <dbReference type="NCBI Taxonomy" id="1276757"/>
    <lineage>
        <taxon>Bacteria</taxon>
        <taxon>Pseudomonadati</taxon>
        <taxon>Pseudomonadota</taxon>
        <taxon>Alphaproteobacteria</taxon>
        <taxon>Rhodobacterales</taxon>
        <taxon>Paracoccaceae</taxon>
        <taxon>Paracoccus</taxon>
    </lineage>
</organism>
<dbReference type="EC" id="1.1.1.1" evidence="3"/>
<dbReference type="InterPro" id="IPR013149">
    <property type="entry name" value="ADH-like_C"/>
</dbReference>